<evidence type="ECO:0000256" key="15">
    <source>
        <dbReference type="ARBA" id="ARBA00023157"/>
    </source>
</evidence>
<keyword evidence="11 20" id="KW-1133">Transmembrane helix</keyword>
<evidence type="ECO:0000256" key="2">
    <source>
        <dbReference type="ARBA" id="ARBA00007241"/>
    </source>
</evidence>
<gene>
    <name evidence="22" type="ORF">MNBD_GAMMA03-188</name>
</gene>
<dbReference type="InterPro" id="IPR003834">
    <property type="entry name" value="Cyt_c_assmbl_TM_dom"/>
</dbReference>
<evidence type="ECO:0000256" key="16">
    <source>
        <dbReference type="ARBA" id="ARBA00023284"/>
    </source>
</evidence>
<organism evidence="22">
    <name type="scientific">hydrothermal vent metagenome</name>
    <dbReference type="NCBI Taxonomy" id="652676"/>
    <lineage>
        <taxon>unclassified sequences</taxon>
        <taxon>metagenomes</taxon>
        <taxon>ecological metagenomes</taxon>
    </lineage>
</organism>
<dbReference type="Gene3D" id="2.60.40.1250">
    <property type="entry name" value="Thiol:disulfide interchange protein DsbD, N-terminal domain"/>
    <property type="match status" value="2"/>
</dbReference>
<evidence type="ECO:0000256" key="7">
    <source>
        <dbReference type="ARBA" id="ARBA00022519"/>
    </source>
</evidence>
<evidence type="ECO:0000256" key="18">
    <source>
        <dbReference type="ARBA" id="ARBA00047388"/>
    </source>
</evidence>
<dbReference type="AlphaFoldDB" id="A0A3B0W0W7"/>
<evidence type="ECO:0000256" key="1">
    <source>
        <dbReference type="ARBA" id="ARBA00004429"/>
    </source>
</evidence>
<feature type="transmembrane region" description="Helical" evidence="20">
    <location>
        <begin position="424"/>
        <end position="446"/>
    </location>
</feature>
<dbReference type="HAMAP" id="MF_00399">
    <property type="entry name" value="DbsD"/>
    <property type="match status" value="1"/>
</dbReference>
<reference evidence="22" key="1">
    <citation type="submission" date="2018-06" db="EMBL/GenBank/DDBJ databases">
        <authorList>
            <person name="Zhirakovskaya E."/>
        </authorList>
    </citation>
    <scope>NUCLEOTIDE SEQUENCE</scope>
</reference>
<feature type="transmembrane region" description="Helical" evidence="20">
    <location>
        <begin position="568"/>
        <end position="585"/>
    </location>
</feature>
<evidence type="ECO:0000256" key="17">
    <source>
        <dbReference type="ARBA" id="ARBA00032465"/>
    </source>
</evidence>
<dbReference type="GO" id="GO:0017004">
    <property type="term" value="P:cytochrome complex assembly"/>
    <property type="evidence" value="ECO:0007669"/>
    <property type="project" value="InterPro"/>
</dbReference>
<comment type="similarity">
    <text evidence="2">Belongs to the thioredoxin family. DsbD subfamily.</text>
</comment>
<dbReference type="Pfam" id="PF02683">
    <property type="entry name" value="DsbD_TM"/>
    <property type="match status" value="1"/>
</dbReference>
<feature type="transmembrane region" description="Helical" evidence="20">
    <location>
        <begin position="467"/>
        <end position="497"/>
    </location>
</feature>
<keyword evidence="5" id="KW-0813">Transport</keyword>
<feature type="transmembrane region" description="Helical" evidence="20">
    <location>
        <begin position="388"/>
        <end position="412"/>
    </location>
</feature>
<evidence type="ECO:0000256" key="9">
    <source>
        <dbReference type="ARBA" id="ARBA00022729"/>
    </source>
</evidence>
<keyword evidence="7" id="KW-0997">Cell inner membrane</keyword>
<evidence type="ECO:0000256" key="6">
    <source>
        <dbReference type="ARBA" id="ARBA00022475"/>
    </source>
</evidence>
<feature type="transmembrane region" description="Helical" evidence="20">
    <location>
        <begin position="503"/>
        <end position="524"/>
    </location>
</feature>
<dbReference type="EC" id="1.8.1.8" evidence="3"/>
<sequence>MLQSLSFIKSLLTIFFVSVISLGLFNSAHANNDLLKVEEAFQLSTPIIEDQHILIQWKIAKDYYLYRDKIILKSDDLNIEQAIYSKAERVDDPLFGKTDVYKNHAKIKIPYSTELASKTITFSVKYQGCAAILGVCYPPQTQEFTLNLPSINTNNKTAQEDGRLFGSLAVLNNLFSSNTSQPELLPVDDAFQFSHKINSQYQLEFNWHVADDYHLYQDKFKVKIIEGQAKIGALNLPPATTVDDPLFGLKEVYQGSFQATLPITEITSDRLSIEVTYQGCSVSMGVCYPPTKKVIIVNQDSIDTTAQITSPAANSSVIPATTTPQNSDLSETDHITNTLKNNTLWIIIGTFFVFGLLLSFTPCVFPMIPILSSIIVGQGHHLTTRRAFIMSLVYVLAMALTYTFAGVLAGMFGQNLQATFQNPWIIGTFSFIFILLALSMFGFYELQLPARLQSKLTRISNQQKGGTLTGVAVMGFLSALIVGPCMAPPLAGALIYIGQTGDAFLGGMALFAMSMGMGLPLIIIGTSSAKLMPRAGAWMEKVKAFFGVMLIGVAIWMLERILPVEITMINWAILLIITAVYMGAFESTHEKTGWFKLAKGLGIVLFLYGLIILIGLMGGSKDVYQPLKTFQGSANAGQAQNAKLNFKIIKSIDDLKVELAKGQPIMLDFYADWCISCKEMERLTFSDAQVQQALVGVTLLKADVTKNDDIDIALMQHFGIVGPPAILFFNPQGQEQKAQRVVGFKSADEFVVNIEQALP</sequence>
<evidence type="ECO:0000256" key="12">
    <source>
        <dbReference type="ARBA" id="ARBA00023002"/>
    </source>
</evidence>
<dbReference type="SUPFAM" id="SSF74863">
    <property type="entry name" value="Thiol:disulfide interchange protein DsbD, N-terminal domain (DsbD-alpha)"/>
    <property type="match status" value="2"/>
</dbReference>
<keyword evidence="8 20" id="KW-0812">Transmembrane</keyword>
<dbReference type="PANTHER" id="PTHR32234:SF0">
    <property type="entry name" value="THIOL:DISULFIDE INTERCHANGE PROTEIN DSBD"/>
    <property type="match status" value="1"/>
</dbReference>
<dbReference type="GO" id="GO:0047134">
    <property type="term" value="F:protein-disulfide reductase [NAD(P)H] activity"/>
    <property type="evidence" value="ECO:0007669"/>
    <property type="project" value="UniProtKB-EC"/>
</dbReference>
<evidence type="ECO:0000256" key="4">
    <source>
        <dbReference type="ARBA" id="ARBA00013830"/>
    </source>
</evidence>
<dbReference type="Pfam" id="PF11412">
    <property type="entry name" value="DsbD_N"/>
    <property type="match status" value="2"/>
</dbReference>
<evidence type="ECO:0000256" key="11">
    <source>
        <dbReference type="ARBA" id="ARBA00022989"/>
    </source>
</evidence>
<keyword evidence="15" id="KW-1015">Disulfide bond</keyword>
<keyword evidence="6" id="KW-1003">Cell membrane</keyword>
<accession>A0A3B0W0W7</accession>
<dbReference type="GO" id="GO:0005886">
    <property type="term" value="C:plasma membrane"/>
    <property type="evidence" value="ECO:0007669"/>
    <property type="project" value="UniProtKB-SubCell"/>
</dbReference>
<dbReference type="PROSITE" id="PS51352">
    <property type="entry name" value="THIOREDOXIN_2"/>
    <property type="match status" value="1"/>
</dbReference>
<evidence type="ECO:0000256" key="19">
    <source>
        <dbReference type="ARBA" id="ARBA00047804"/>
    </source>
</evidence>
<dbReference type="PANTHER" id="PTHR32234">
    <property type="entry name" value="THIOL:DISULFIDE INTERCHANGE PROTEIN DSBD"/>
    <property type="match status" value="1"/>
</dbReference>
<name>A0A3B0W0W7_9ZZZZ</name>
<comment type="catalytic activity">
    <reaction evidence="18">
        <text>[protein]-dithiol + NAD(+) = [protein]-disulfide + NADH + H(+)</text>
        <dbReference type="Rhea" id="RHEA:18749"/>
        <dbReference type="Rhea" id="RHEA-COMP:10593"/>
        <dbReference type="Rhea" id="RHEA-COMP:10594"/>
        <dbReference type="ChEBI" id="CHEBI:15378"/>
        <dbReference type="ChEBI" id="CHEBI:29950"/>
        <dbReference type="ChEBI" id="CHEBI:50058"/>
        <dbReference type="ChEBI" id="CHEBI:57540"/>
        <dbReference type="ChEBI" id="CHEBI:57945"/>
        <dbReference type="EC" id="1.8.1.8"/>
    </reaction>
</comment>
<evidence type="ECO:0000256" key="20">
    <source>
        <dbReference type="SAM" id="Phobius"/>
    </source>
</evidence>
<keyword evidence="9" id="KW-0732">Signal</keyword>
<evidence type="ECO:0000256" key="3">
    <source>
        <dbReference type="ARBA" id="ARBA00012612"/>
    </source>
</evidence>
<evidence type="ECO:0000256" key="10">
    <source>
        <dbReference type="ARBA" id="ARBA00022982"/>
    </source>
</evidence>
<dbReference type="InterPro" id="IPR036249">
    <property type="entry name" value="Thioredoxin-like_sf"/>
</dbReference>
<keyword evidence="10" id="KW-0249">Electron transport</keyword>
<dbReference type="InterPro" id="IPR036929">
    <property type="entry name" value="DsbDN_sf"/>
</dbReference>
<dbReference type="InterPro" id="IPR035671">
    <property type="entry name" value="DsbD_gamma"/>
</dbReference>
<dbReference type="Gene3D" id="3.40.30.10">
    <property type="entry name" value="Glutaredoxin"/>
    <property type="match status" value="1"/>
</dbReference>
<dbReference type="SUPFAM" id="SSF52833">
    <property type="entry name" value="Thioredoxin-like"/>
    <property type="match status" value="1"/>
</dbReference>
<dbReference type="CDD" id="cd02953">
    <property type="entry name" value="DsbDgamma"/>
    <property type="match status" value="1"/>
</dbReference>
<evidence type="ECO:0000313" key="22">
    <source>
        <dbReference type="EMBL" id="VAW46053.1"/>
    </source>
</evidence>
<dbReference type="GO" id="GO:0045454">
    <property type="term" value="P:cell redox homeostasis"/>
    <property type="evidence" value="ECO:0007669"/>
    <property type="project" value="TreeGrafter"/>
</dbReference>
<keyword evidence="12 22" id="KW-0560">Oxidoreductase</keyword>
<dbReference type="Pfam" id="PF13899">
    <property type="entry name" value="Thioredoxin_7"/>
    <property type="match status" value="1"/>
</dbReference>
<feature type="transmembrane region" description="Helical" evidence="20">
    <location>
        <begin position="544"/>
        <end position="562"/>
    </location>
</feature>
<protein>
    <recommendedName>
        <fullName evidence="4">Thiol:disulfide interchange protein DsbD</fullName>
        <ecNumber evidence="3">1.8.1.8</ecNumber>
    </recommendedName>
    <alternativeName>
        <fullName evidence="17">Protein-disulfide reductase</fullName>
    </alternativeName>
</protein>
<evidence type="ECO:0000256" key="14">
    <source>
        <dbReference type="ARBA" id="ARBA00023136"/>
    </source>
</evidence>
<proteinExistence type="inferred from homology"/>
<feature type="transmembrane region" description="Helical" evidence="20">
    <location>
        <begin position="344"/>
        <end position="376"/>
    </location>
</feature>
<dbReference type="InterPro" id="IPR028250">
    <property type="entry name" value="DsbDN"/>
</dbReference>
<keyword evidence="16" id="KW-0676">Redox-active center</keyword>
<dbReference type="InterPro" id="IPR022910">
    <property type="entry name" value="Thiol_diS_interchange_DbsD"/>
</dbReference>
<dbReference type="InterPro" id="IPR013766">
    <property type="entry name" value="Thioredoxin_domain"/>
</dbReference>
<feature type="transmembrane region" description="Helical" evidence="20">
    <location>
        <begin position="597"/>
        <end position="618"/>
    </location>
</feature>
<evidence type="ECO:0000256" key="5">
    <source>
        <dbReference type="ARBA" id="ARBA00022448"/>
    </source>
</evidence>
<evidence type="ECO:0000259" key="21">
    <source>
        <dbReference type="PROSITE" id="PS51352"/>
    </source>
</evidence>
<dbReference type="NCBIfam" id="NF001419">
    <property type="entry name" value="PRK00293.1"/>
    <property type="match status" value="1"/>
</dbReference>
<keyword evidence="14 20" id="KW-0472">Membrane</keyword>
<evidence type="ECO:0000256" key="8">
    <source>
        <dbReference type="ARBA" id="ARBA00022692"/>
    </source>
</evidence>
<evidence type="ECO:0000256" key="13">
    <source>
        <dbReference type="ARBA" id="ARBA00023027"/>
    </source>
</evidence>
<comment type="catalytic activity">
    <reaction evidence="19">
        <text>[protein]-dithiol + NADP(+) = [protein]-disulfide + NADPH + H(+)</text>
        <dbReference type="Rhea" id="RHEA:18753"/>
        <dbReference type="Rhea" id="RHEA-COMP:10593"/>
        <dbReference type="Rhea" id="RHEA-COMP:10594"/>
        <dbReference type="ChEBI" id="CHEBI:15378"/>
        <dbReference type="ChEBI" id="CHEBI:29950"/>
        <dbReference type="ChEBI" id="CHEBI:50058"/>
        <dbReference type="ChEBI" id="CHEBI:57783"/>
        <dbReference type="ChEBI" id="CHEBI:58349"/>
        <dbReference type="EC" id="1.8.1.8"/>
    </reaction>
</comment>
<dbReference type="EMBL" id="UOFC01000085">
    <property type="protein sequence ID" value="VAW46053.1"/>
    <property type="molecule type" value="Genomic_DNA"/>
</dbReference>
<comment type="subcellular location">
    <subcellularLocation>
        <location evidence="1">Cell inner membrane</location>
        <topology evidence="1">Multi-pass membrane protein</topology>
    </subcellularLocation>
</comment>
<feature type="domain" description="Thioredoxin" evidence="21">
    <location>
        <begin position="621"/>
        <end position="759"/>
    </location>
</feature>
<keyword evidence="13" id="KW-0520">NAD</keyword>